<sequence>MEYEINIKQDWIDKANEYVAQKGWDTKDVAVVNEVNYDVEVMTKADHPDDDERDGVRIMGFLSTFKNTDREGDVVAEGAFDQSLEDIKKRGGKLPLLFDHVNSTAMQGGSFEKFKVTEHGLKFEAFISLTPNTSHQIQLIKDGHLSTSSMSGLFKFKDAGERDKKGRRFIEEVVLFEGSIVSIPANPKATFVMKSLDDSGINNESEKSKEVPSGKPKKLSVREKVEQSLQLTEG</sequence>
<evidence type="ECO:0000259" key="5">
    <source>
        <dbReference type="Pfam" id="PF04586"/>
    </source>
</evidence>
<keyword evidence="3" id="KW-0378">Hydrolase</keyword>
<name>A0A0F9V4D8_9ZZZZ</name>
<evidence type="ECO:0000256" key="2">
    <source>
        <dbReference type="ARBA" id="ARBA00022670"/>
    </source>
</evidence>
<proteinExistence type="predicted"/>
<comment type="caution">
    <text evidence="6">The sequence shown here is derived from an EMBL/GenBank/DDBJ whole genome shotgun (WGS) entry which is preliminary data.</text>
</comment>
<dbReference type="InterPro" id="IPR054613">
    <property type="entry name" value="Peptidase_S78_dom"/>
</dbReference>
<feature type="domain" description="Prohead serine protease" evidence="5">
    <location>
        <begin position="51"/>
        <end position="191"/>
    </location>
</feature>
<keyword evidence="2" id="KW-0645">Protease</keyword>
<evidence type="ECO:0000256" key="3">
    <source>
        <dbReference type="ARBA" id="ARBA00022801"/>
    </source>
</evidence>
<reference evidence="6" key="1">
    <citation type="journal article" date="2015" name="Nature">
        <title>Complex archaea that bridge the gap between prokaryotes and eukaryotes.</title>
        <authorList>
            <person name="Spang A."/>
            <person name="Saw J.H."/>
            <person name="Jorgensen S.L."/>
            <person name="Zaremba-Niedzwiedzka K."/>
            <person name="Martijn J."/>
            <person name="Lind A.E."/>
            <person name="van Eijk R."/>
            <person name="Schleper C."/>
            <person name="Guy L."/>
            <person name="Ettema T.J."/>
        </authorList>
    </citation>
    <scope>NUCLEOTIDE SEQUENCE</scope>
</reference>
<dbReference type="Pfam" id="PF04586">
    <property type="entry name" value="Peptidase_S78"/>
    <property type="match status" value="1"/>
</dbReference>
<evidence type="ECO:0000313" key="6">
    <source>
        <dbReference type="EMBL" id="KKN68371.1"/>
    </source>
</evidence>
<keyword evidence="1" id="KW-1188">Viral release from host cell</keyword>
<feature type="region of interest" description="Disordered" evidence="4">
    <location>
        <begin position="198"/>
        <end position="234"/>
    </location>
</feature>
<organism evidence="6">
    <name type="scientific">marine sediment metagenome</name>
    <dbReference type="NCBI Taxonomy" id="412755"/>
    <lineage>
        <taxon>unclassified sequences</taxon>
        <taxon>metagenomes</taxon>
        <taxon>ecological metagenomes</taxon>
    </lineage>
</organism>
<dbReference type="NCBIfam" id="TIGR01543">
    <property type="entry name" value="proheadase_HK97"/>
    <property type="match status" value="1"/>
</dbReference>
<evidence type="ECO:0000256" key="4">
    <source>
        <dbReference type="SAM" id="MobiDB-lite"/>
    </source>
</evidence>
<evidence type="ECO:0000256" key="1">
    <source>
        <dbReference type="ARBA" id="ARBA00022612"/>
    </source>
</evidence>
<gene>
    <name evidence="6" type="ORF">LCGC14_0452470</name>
</gene>
<accession>A0A0F9V4D8</accession>
<dbReference type="AlphaFoldDB" id="A0A0F9V4D8"/>
<dbReference type="EMBL" id="LAZR01000451">
    <property type="protein sequence ID" value="KKN68371.1"/>
    <property type="molecule type" value="Genomic_DNA"/>
</dbReference>
<dbReference type="InterPro" id="IPR006433">
    <property type="entry name" value="Prohead_protease"/>
</dbReference>
<dbReference type="GO" id="GO:0006508">
    <property type="term" value="P:proteolysis"/>
    <property type="evidence" value="ECO:0007669"/>
    <property type="project" value="UniProtKB-KW"/>
</dbReference>
<dbReference type="GO" id="GO:0008233">
    <property type="term" value="F:peptidase activity"/>
    <property type="evidence" value="ECO:0007669"/>
    <property type="project" value="UniProtKB-KW"/>
</dbReference>
<protein>
    <recommendedName>
        <fullName evidence="5">Prohead serine protease domain-containing protein</fullName>
    </recommendedName>
</protein>